<accession>A0A926IDI5</accession>
<dbReference type="Pfam" id="PF01047">
    <property type="entry name" value="MarR"/>
    <property type="match status" value="1"/>
</dbReference>
<dbReference type="GO" id="GO:0003677">
    <property type="term" value="F:DNA binding"/>
    <property type="evidence" value="ECO:0007669"/>
    <property type="project" value="UniProtKB-KW"/>
</dbReference>
<dbReference type="SUPFAM" id="SSF46785">
    <property type="entry name" value="Winged helix' DNA-binding domain"/>
    <property type="match status" value="1"/>
</dbReference>
<dbReference type="RefSeq" id="WP_177670231.1">
    <property type="nucleotide sequence ID" value="NZ_JACRSY010000004.1"/>
</dbReference>
<dbReference type="PANTHER" id="PTHR42756">
    <property type="entry name" value="TRANSCRIPTIONAL REGULATOR, MARR"/>
    <property type="match status" value="1"/>
</dbReference>
<sequence length="145" mass="16704">MGTIKRETESFQIIMMIKEIYSLMNNHIGLGMRMSGLTNQQVMVVKILAHKKEMTLTSLCSELSLTKATVSGIIKRLEEAGYIEKTKKDKDKRNTYITLSYKGKEFAYSFKKAMNDSFCNVFKELTSEELNQIKQSLEILINKMQ</sequence>
<dbReference type="InterPro" id="IPR023187">
    <property type="entry name" value="Tscrpt_reg_MarR-type_CS"/>
</dbReference>
<protein>
    <submittedName>
        <fullName evidence="5">MarR family transcriptional regulator</fullName>
    </submittedName>
</protein>
<dbReference type="PRINTS" id="PR00598">
    <property type="entry name" value="HTHMARR"/>
</dbReference>
<dbReference type="PANTHER" id="PTHR42756:SF1">
    <property type="entry name" value="TRANSCRIPTIONAL REPRESSOR OF EMRAB OPERON"/>
    <property type="match status" value="1"/>
</dbReference>
<feature type="domain" description="HTH marR-type" evidence="4">
    <location>
        <begin position="7"/>
        <end position="142"/>
    </location>
</feature>
<evidence type="ECO:0000256" key="2">
    <source>
        <dbReference type="ARBA" id="ARBA00023125"/>
    </source>
</evidence>
<reference evidence="5" key="1">
    <citation type="submission" date="2020-08" db="EMBL/GenBank/DDBJ databases">
        <title>Genome public.</title>
        <authorList>
            <person name="Liu C."/>
            <person name="Sun Q."/>
        </authorList>
    </citation>
    <scope>NUCLEOTIDE SEQUENCE</scope>
    <source>
        <strain evidence="5">NSJ-12</strain>
    </source>
</reference>
<keyword evidence="2" id="KW-0238">DNA-binding</keyword>
<keyword evidence="6" id="KW-1185">Reference proteome</keyword>
<keyword evidence="1" id="KW-0805">Transcription regulation</keyword>
<dbReference type="EMBL" id="JACRSY010000004">
    <property type="protein sequence ID" value="MBC8578601.1"/>
    <property type="molecule type" value="Genomic_DNA"/>
</dbReference>
<evidence type="ECO:0000256" key="1">
    <source>
        <dbReference type="ARBA" id="ARBA00023015"/>
    </source>
</evidence>
<proteinExistence type="predicted"/>
<dbReference type="PROSITE" id="PS01117">
    <property type="entry name" value="HTH_MARR_1"/>
    <property type="match status" value="1"/>
</dbReference>
<dbReference type="Proteomes" id="UP000655830">
    <property type="component" value="Unassembled WGS sequence"/>
</dbReference>
<organism evidence="5 6">
    <name type="scientific">Zhenhengia yiwuensis</name>
    <dbReference type="NCBI Taxonomy" id="2763666"/>
    <lineage>
        <taxon>Bacteria</taxon>
        <taxon>Bacillati</taxon>
        <taxon>Bacillota</taxon>
        <taxon>Clostridia</taxon>
        <taxon>Lachnospirales</taxon>
        <taxon>Lachnospiraceae</taxon>
        <taxon>Zhenhengia</taxon>
    </lineage>
</organism>
<dbReference type="InterPro" id="IPR036388">
    <property type="entry name" value="WH-like_DNA-bd_sf"/>
</dbReference>
<dbReference type="Gene3D" id="1.10.10.10">
    <property type="entry name" value="Winged helix-like DNA-binding domain superfamily/Winged helix DNA-binding domain"/>
    <property type="match status" value="1"/>
</dbReference>
<evidence type="ECO:0000313" key="5">
    <source>
        <dbReference type="EMBL" id="MBC8578601.1"/>
    </source>
</evidence>
<dbReference type="InterPro" id="IPR000835">
    <property type="entry name" value="HTH_MarR-typ"/>
</dbReference>
<keyword evidence="3" id="KW-0804">Transcription</keyword>
<comment type="caution">
    <text evidence="5">The sequence shown here is derived from an EMBL/GenBank/DDBJ whole genome shotgun (WGS) entry which is preliminary data.</text>
</comment>
<dbReference type="InterPro" id="IPR011991">
    <property type="entry name" value="ArsR-like_HTH"/>
</dbReference>
<dbReference type="GO" id="GO:0003700">
    <property type="term" value="F:DNA-binding transcription factor activity"/>
    <property type="evidence" value="ECO:0007669"/>
    <property type="project" value="InterPro"/>
</dbReference>
<dbReference type="PROSITE" id="PS50995">
    <property type="entry name" value="HTH_MARR_2"/>
    <property type="match status" value="1"/>
</dbReference>
<name>A0A926IDI5_9FIRM</name>
<dbReference type="InterPro" id="IPR036390">
    <property type="entry name" value="WH_DNA-bd_sf"/>
</dbReference>
<dbReference type="SMART" id="SM00347">
    <property type="entry name" value="HTH_MARR"/>
    <property type="match status" value="1"/>
</dbReference>
<evidence type="ECO:0000313" key="6">
    <source>
        <dbReference type="Proteomes" id="UP000655830"/>
    </source>
</evidence>
<evidence type="ECO:0000256" key="3">
    <source>
        <dbReference type="ARBA" id="ARBA00023163"/>
    </source>
</evidence>
<evidence type="ECO:0000259" key="4">
    <source>
        <dbReference type="PROSITE" id="PS50995"/>
    </source>
</evidence>
<gene>
    <name evidence="5" type="ORF">H8718_03540</name>
</gene>
<dbReference type="AlphaFoldDB" id="A0A926IDI5"/>
<dbReference type="CDD" id="cd00090">
    <property type="entry name" value="HTH_ARSR"/>
    <property type="match status" value="1"/>
</dbReference>